<keyword evidence="3" id="KW-1185">Reference proteome</keyword>
<name>K6UHW9_PLACD</name>
<reference evidence="2 3" key="1">
    <citation type="journal article" date="2012" name="Nat. Genet.">
        <title>Plasmodium cynomolgi genome sequences provide insight into Plasmodium vivax and the monkey malaria clade.</title>
        <authorList>
            <person name="Tachibana S."/>
            <person name="Sullivan S.A."/>
            <person name="Kawai S."/>
            <person name="Nakamura S."/>
            <person name="Kim H.R."/>
            <person name="Goto N."/>
            <person name="Arisue N."/>
            <person name="Palacpac N.M.Q."/>
            <person name="Honma H."/>
            <person name="Yagi M."/>
            <person name="Tougan T."/>
            <person name="Katakai Y."/>
            <person name="Kaneko O."/>
            <person name="Mita T."/>
            <person name="Kita K."/>
            <person name="Yasutomi Y."/>
            <person name="Sutton P.L."/>
            <person name="Shakhbatyan R."/>
            <person name="Horii T."/>
            <person name="Yasunaga T."/>
            <person name="Barnwell J.W."/>
            <person name="Escalante A.A."/>
            <person name="Carlton J.M."/>
            <person name="Tanabe K."/>
        </authorList>
    </citation>
    <scope>NUCLEOTIDE SEQUENCE [LARGE SCALE GENOMIC DNA]</scope>
    <source>
        <strain evidence="2 3">B</strain>
    </source>
</reference>
<evidence type="ECO:0000256" key="1">
    <source>
        <dbReference type="SAM" id="MobiDB-lite"/>
    </source>
</evidence>
<feature type="compositionally biased region" description="Basic and acidic residues" evidence="1">
    <location>
        <begin position="500"/>
        <end position="520"/>
    </location>
</feature>
<dbReference type="OrthoDB" id="392851at2759"/>
<dbReference type="KEGG" id="pcy:PCYB_012060"/>
<dbReference type="AlphaFoldDB" id="K6UHW9"/>
<feature type="compositionally biased region" description="Basic and acidic residues" evidence="1">
    <location>
        <begin position="390"/>
        <end position="408"/>
    </location>
</feature>
<dbReference type="GeneID" id="14691062"/>
<feature type="compositionally biased region" description="Low complexity" evidence="1">
    <location>
        <begin position="373"/>
        <end position="389"/>
    </location>
</feature>
<organism evidence="2 3">
    <name type="scientific">Plasmodium cynomolgi (strain B)</name>
    <dbReference type="NCBI Taxonomy" id="1120755"/>
    <lineage>
        <taxon>Eukaryota</taxon>
        <taxon>Sar</taxon>
        <taxon>Alveolata</taxon>
        <taxon>Apicomplexa</taxon>
        <taxon>Aconoidasida</taxon>
        <taxon>Haemosporida</taxon>
        <taxon>Plasmodiidae</taxon>
        <taxon>Plasmodium</taxon>
        <taxon>Plasmodium (Plasmodium)</taxon>
    </lineage>
</organism>
<dbReference type="EMBL" id="DF157093">
    <property type="protein sequence ID" value="GAB64473.1"/>
    <property type="molecule type" value="Genomic_DNA"/>
</dbReference>
<proteinExistence type="predicted"/>
<feature type="region of interest" description="Disordered" evidence="1">
    <location>
        <begin position="185"/>
        <end position="256"/>
    </location>
</feature>
<dbReference type="RefSeq" id="XP_004220760.1">
    <property type="nucleotide sequence ID" value="XM_004220712.1"/>
</dbReference>
<feature type="compositionally biased region" description="Basic and acidic residues" evidence="1">
    <location>
        <begin position="196"/>
        <end position="211"/>
    </location>
</feature>
<evidence type="ECO:0000313" key="3">
    <source>
        <dbReference type="Proteomes" id="UP000006319"/>
    </source>
</evidence>
<feature type="compositionally biased region" description="Polar residues" evidence="1">
    <location>
        <begin position="522"/>
        <end position="533"/>
    </location>
</feature>
<dbReference type="Proteomes" id="UP000006319">
    <property type="component" value="Chromosome 1"/>
</dbReference>
<feature type="compositionally biased region" description="Polar residues" evidence="1">
    <location>
        <begin position="542"/>
        <end position="554"/>
    </location>
</feature>
<gene>
    <name evidence="2" type="ORF">PCYB_012060</name>
</gene>
<feature type="region of interest" description="Disordered" evidence="1">
    <location>
        <begin position="310"/>
        <end position="408"/>
    </location>
</feature>
<feature type="non-terminal residue" evidence="2">
    <location>
        <position position="1"/>
    </location>
</feature>
<protein>
    <submittedName>
        <fullName evidence="2">Uncharacterized protein</fullName>
    </submittedName>
</protein>
<evidence type="ECO:0000313" key="2">
    <source>
        <dbReference type="EMBL" id="GAB64473.1"/>
    </source>
</evidence>
<feature type="compositionally biased region" description="Basic and acidic residues" evidence="1">
    <location>
        <begin position="449"/>
        <end position="491"/>
    </location>
</feature>
<dbReference type="VEuPathDB" id="PlasmoDB:PCYB_012060"/>
<feature type="region of interest" description="Disordered" evidence="1">
    <location>
        <begin position="444"/>
        <end position="554"/>
    </location>
</feature>
<feature type="non-terminal residue" evidence="2">
    <location>
        <position position="554"/>
    </location>
</feature>
<sequence length="554" mass="63408">KIANRMNDMVPYVSYFLFRKMWKIINNMFSEEAYLCSSEEVAISILRAYFHSTSVLSHQNEFLTNLQIISIKFLLMVPQTRLMKRRQLTYFSLKSLLFLIKKKSIHVFPFVDDISGRRNAFDQRVNSFHFAYFSFVSTVREYELVEWLNRLPLSRGDNPALFMFVKIVYQFFKATNGEHYLTRSGKKGNNYLTRSGRKEDNYLTRSGRKEGNCLPRSGKKGGPISPHLANHCKEENAGEVSAADSHPNRSQMNFLPSLGRAHRDPFIHNFVCTMRESLPTEMFHPDSYPKWDQTFTPDYALGEKQHMLRLGSGGDQLANPPHKENSDQREEKKRSSCENDSAGGEERGQFCFTITLSGSDDNDDGDDSGVRAGSDASVGSVDSVDSVHSGVRDGRDAAEEHVAQDSSRQRRVDLFFERFVQLAKENEQVSDINVKDLDITLKIRARGAHRGEQQEQQQEKRMERHMEQKQEQHMEQQKEEPEAERETHPASERAGQAEGELVKRNHPRRESNAPSKREDGTLLNSRLPTSYTEDQAKEDSGKSSLSDAISEISN</sequence>
<accession>K6UHW9</accession>
<feature type="compositionally biased region" description="Basic and acidic residues" evidence="1">
    <location>
        <begin position="321"/>
        <end position="337"/>
    </location>
</feature>